<dbReference type="FunFam" id="3.20.20.70:FF:000059">
    <property type="entry name" value="N-ethylmaleimide reductase, FMN-linked"/>
    <property type="match status" value="1"/>
</dbReference>
<comment type="cofactor">
    <cofactor evidence="1">
        <name>FMN</name>
        <dbReference type="ChEBI" id="CHEBI:58210"/>
    </cofactor>
</comment>
<gene>
    <name evidence="5" type="ORF">GALMADRAFT_129047</name>
</gene>
<reference evidence="6" key="1">
    <citation type="journal article" date="2014" name="Proc. Natl. Acad. Sci. U.S.A.">
        <title>Extensive sampling of basidiomycete genomes demonstrates inadequacy of the white-rot/brown-rot paradigm for wood decay fungi.</title>
        <authorList>
            <person name="Riley R."/>
            <person name="Salamov A.A."/>
            <person name="Brown D.W."/>
            <person name="Nagy L.G."/>
            <person name="Floudas D."/>
            <person name="Held B.W."/>
            <person name="Levasseur A."/>
            <person name="Lombard V."/>
            <person name="Morin E."/>
            <person name="Otillar R."/>
            <person name="Lindquist E.A."/>
            <person name="Sun H."/>
            <person name="LaButti K.M."/>
            <person name="Schmutz J."/>
            <person name="Jabbour D."/>
            <person name="Luo H."/>
            <person name="Baker S.E."/>
            <person name="Pisabarro A.G."/>
            <person name="Walton J.D."/>
            <person name="Blanchette R.A."/>
            <person name="Henrissat B."/>
            <person name="Martin F."/>
            <person name="Cullen D."/>
            <person name="Hibbett D.S."/>
            <person name="Grigoriev I.V."/>
        </authorList>
    </citation>
    <scope>NUCLEOTIDE SEQUENCE [LARGE SCALE GENOMIC DNA]</scope>
    <source>
        <strain evidence="6">CBS 339.88</strain>
    </source>
</reference>
<dbReference type="PANTHER" id="PTHR22893">
    <property type="entry name" value="NADH OXIDOREDUCTASE-RELATED"/>
    <property type="match status" value="1"/>
</dbReference>
<keyword evidence="3" id="KW-0560">Oxidoreductase</keyword>
<evidence type="ECO:0000256" key="3">
    <source>
        <dbReference type="ARBA" id="ARBA00023002"/>
    </source>
</evidence>
<dbReference type="OrthoDB" id="276546at2759"/>
<name>A0A067SCU5_GALM3</name>
<dbReference type="CDD" id="cd02933">
    <property type="entry name" value="OYE_like_FMN"/>
    <property type="match status" value="1"/>
</dbReference>
<proteinExistence type="inferred from homology"/>
<dbReference type="GO" id="GO:0005829">
    <property type="term" value="C:cytosol"/>
    <property type="evidence" value="ECO:0007669"/>
    <property type="project" value="UniProtKB-ARBA"/>
</dbReference>
<dbReference type="GO" id="GO:0016628">
    <property type="term" value="F:oxidoreductase activity, acting on the CH-CH group of donors, NAD or NADP as acceptor"/>
    <property type="evidence" value="ECO:0007669"/>
    <property type="project" value="UniProtKB-ARBA"/>
</dbReference>
<sequence length="416" mass="46697">MAAPANSKLFSPLVLGAFKLQHRVVLAPLTRNRATKSEKHPRTWYPDVLNVEYYIQRATPGGLLISEATPVSIQASGVPGIPGIFTDEQKEGWKKVVDAVHAKGSTFIMQLWHQGRNAHSRLTGTHTLSASAVPITDTWHRWWGHPTVDWEHPTVDWETPKAMTQDDIDKVKKEYLDAAMAAREVGFDGIEVHGANGYLPDQFLHSNVNKRTDAYGGSPEHRCRFLIELVTHLGRAIGFDRVGVRLSPFGFFNQTRGTERLNQWTYLCRELAALDVAYVHLIEPRFDEVLSEQDKLRALSSTSSINEPPPEFTREQLTLHPFRAALGKTPCIVAGGYNPSNCWEGIERGDHDAIAFGRYFTSNGDLVERLRTGMPLARYDRTRFYGPFPDNEIGYTIHLNQQYAAPDEAPQTSHGA</sequence>
<dbReference type="InterPro" id="IPR045247">
    <property type="entry name" value="Oye-like"/>
</dbReference>
<protein>
    <recommendedName>
        <fullName evidence="4">NADH:flavin oxidoreductase/NADH oxidase N-terminal domain-containing protein</fullName>
    </recommendedName>
</protein>
<dbReference type="EMBL" id="KL142406">
    <property type="protein sequence ID" value="KDR68716.1"/>
    <property type="molecule type" value="Genomic_DNA"/>
</dbReference>
<dbReference type="SUPFAM" id="SSF51395">
    <property type="entry name" value="FMN-linked oxidoreductases"/>
    <property type="match status" value="1"/>
</dbReference>
<dbReference type="Gene3D" id="3.20.20.70">
    <property type="entry name" value="Aldolase class I"/>
    <property type="match status" value="1"/>
</dbReference>
<dbReference type="InterPro" id="IPR001155">
    <property type="entry name" value="OxRdtase_FMN_N"/>
</dbReference>
<comment type="similarity">
    <text evidence="2">Belongs to the NADH:flavin oxidoreductase/NADH oxidase family.</text>
</comment>
<evidence type="ECO:0000313" key="6">
    <source>
        <dbReference type="Proteomes" id="UP000027222"/>
    </source>
</evidence>
<dbReference type="PANTHER" id="PTHR22893:SF93">
    <property type="entry name" value="HYPOTHETICAL OXIDOREDUCTASE (EUROFUNG)"/>
    <property type="match status" value="1"/>
</dbReference>
<evidence type="ECO:0000256" key="2">
    <source>
        <dbReference type="ARBA" id="ARBA00005979"/>
    </source>
</evidence>
<dbReference type="Pfam" id="PF00724">
    <property type="entry name" value="Oxidored_FMN"/>
    <property type="match status" value="1"/>
</dbReference>
<dbReference type="AlphaFoldDB" id="A0A067SCU5"/>
<accession>A0A067SCU5</accession>
<dbReference type="STRING" id="685588.A0A067SCU5"/>
<dbReference type="InterPro" id="IPR013785">
    <property type="entry name" value="Aldolase_TIM"/>
</dbReference>
<feature type="domain" description="NADH:flavin oxidoreductase/NADH oxidase N-terminal" evidence="4">
    <location>
        <begin position="8"/>
        <end position="376"/>
    </location>
</feature>
<dbReference type="HOGENOM" id="CLU_012153_0_0_1"/>
<evidence type="ECO:0000256" key="1">
    <source>
        <dbReference type="ARBA" id="ARBA00001917"/>
    </source>
</evidence>
<dbReference type="Proteomes" id="UP000027222">
    <property type="component" value="Unassembled WGS sequence"/>
</dbReference>
<evidence type="ECO:0000259" key="4">
    <source>
        <dbReference type="Pfam" id="PF00724"/>
    </source>
</evidence>
<organism evidence="5 6">
    <name type="scientific">Galerina marginata (strain CBS 339.88)</name>
    <dbReference type="NCBI Taxonomy" id="685588"/>
    <lineage>
        <taxon>Eukaryota</taxon>
        <taxon>Fungi</taxon>
        <taxon>Dikarya</taxon>
        <taxon>Basidiomycota</taxon>
        <taxon>Agaricomycotina</taxon>
        <taxon>Agaricomycetes</taxon>
        <taxon>Agaricomycetidae</taxon>
        <taxon>Agaricales</taxon>
        <taxon>Agaricineae</taxon>
        <taxon>Strophariaceae</taxon>
        <taxon>Galerina</taxon>
    </lineage>
</organism>
<keyword evidence="6" id="KW-1185">Reference proteome</keyword>
<evidence type="ECO:0000313" key="5">
    <source>
        <dbReference type="EMBL" id="KDR68716.1"/>
    </source>
</evidence>
<dbReference type="GO" id="GO:0010181">
    <property type="term" value="F:FMN binding"/>
    <property type="evidence" value="ECO:0007669"/>
    <property type="project" value="InterPro"/>
</dbReference>